<dbReference type="Proteomes" id="UP000298860">
    <property type="component" value="Unassembled WGS sequence"/>
</dbReference>
<feature type="domain" description="Histidine kinase/HSP90-like ATPase" evidence="3">
    <location>
        <begin position="36"/>
        <end position="152"/>
    </location>
</feature>
<reference evidence="5" key="1">
    <citation type="submission" date="2019-04" db="EMBL/GenBank/DDBJ databases">
        <title>Draft genome sequence of Pseudonocardiaceae bacterium SL3-2-4.</title>
        <authorList>
            <person name="Ningsih F."/>
            <person name="Yokota A."/>
            <person name="Sakai Y."/>
            <person name="Nanatani K."/>
            <person name="Yabe S."/>
            <person name="Oetari A."/>
            <person name="Sjamsuridzal W."/>
        </authorList>
    </citation>
    <scope>NUCLEOTIDE SEQUENCE [LARGE SCALE GENOMIC DNA]</scope>
    <source>
        <strain evidence="5">SL3-2-4</strain>
    </source>
</reference>
<dbReference type="SUPFAM" id="SSF55874">
    <property type="entry name" value="ATPase domain of HSP90 chaperone/DNA topoisomerase II/histidine kinase"/>
    <property type="match status" value="1"/>
</dbReference>
<sequence length="162" mass="17609">MQRDPREPFRSVGADGGARGGLRQEWPQDLSCRTVPAVAERLTPLRHALADWARRVGLSPEITHDVVLASYEAMANVVEHAYHGGGGVLDLHATYSSEHVRVSVTVADYGRWRPPADDPGPLHGRGLSLIRTLASRAEVEPGPRGTTVRMHWLLDRATAPGG</sequence>
<dbReference type="PANTHER" id="PTHR35526:SF3">
    <property type="entry name" value="ANTI-SIGMA-F FACTOR RSBW"/>
    <property type="match status" value="1"/>
</dbReference>
<evidence type="ECO:0000256" key="1">
    <source>
        <dbReference type="ARBA" id="ARBA00022527"/>
    </source>
</evidence>
<evidence type="ECO:0000259" key="3">
    <source>
        <dbReference type="Pfam" id="PF13581"/>
    </source>
</evidence>
<dbReference type="InterPro" id="IPR003594">
    <property type="entry name" value="HATPase_dom"/>
</dbReference>
<name>A0A4D4JAM8_9PSEU</name>
<dbReference type="PANTHER" id="PTHR35526">
    <property type="entry name" value="ANTI-SIGMA-F FACTOR RSBW-RELATED"/>
    <property type="match status" value="1"/>
</dbReference>
<evidence type="ECO:0000313" key="5">
    <source>
        <dbReference type="Proteomes" id="UP000298860"/>
    </source>
</evidence>
<organism evidence="4 5">
    <name type="scientific">Gandjariella thermophila</name>
    <dbReference type="NCBI Taxonomy" id="1931992"/>
    <lineage>
        <taxon>Bacteria</taxon>
        <taxon>Bacillati</taxon>
        <taxon>Actinomycetota</taxon>
        <taxon>Actinomycetes</taxon>
        <taxon>Pseudonocardiales</taxon>
        <taxon>Pseudonocardiaceae</taxon>
        <taxon>Gandjariella</taxon>
    </lineage>
</organism>
<feature type="region of interest" description="Disordered" evidence="2">
    <location>
        <begin position="1"/>
        <end position="24"/>
    </location>
</feature>
<gene>
    <name evidence="4" type="ORF">GTS_30920</name>
</gene>
<keyword evidence="5" id="KW-1185">Reference proteome</keyword>
<dbReference type="Pfam" id="PF13581">
    <property type="entry name" value="HATPase_c_2"/>
    <property type="match status" value="1"/>
</dbReference>
<dbReference type="Gene3D" id="3.30.565.10">
    <property type="entry name" value="Histidine kinase-like ATPase, C-terminal domain"/>
    <property type="match status" value="1"/>
</dbReference>
<keyword evidence="1" id="KW-0808">Transferase</keyword>
<dbReference type="EMBL" id="BJFL01000014">
    <property type="protein sequence ID" value="GDY31459.1"/>
    <property type="molecule type" value="Genomic_DNA"/>
</dbReference>
<keyword evidence="1" id="KW-0418">Kinase</keyword>
<evidence type="ECO:0000313" key="4">
    <source>
        <dbReference type="EMBL" id="GDY31459.1"/>
    </source>
</evidence>
<dbReference type="AlphaFoldDB" id="A0A4D4JAM8"/>
<dbReference type="OrthoDB" id="5184914at2"/>
<accession>A0A4D4JAM8</accession>
<protein>
    <submittedName>
        <fullName evidence="4">Anti-sigma regulatory factor</fullName>
    </submittedName>
</protein>
<dbReference type="GO" id="GO:0004674">
    <property type="term" value="F:protein serine/threonine kinase activity"/>
    <property type="evidence" value="ECO:0007669"/>
    <property type="project" value="UniProtKB-KW"/>
</dbReference>
<dbReference type="InterPro" id="IPR050267">
    <property type="entry name" value="Anti-sigma-factor_SerPK"/>
</dbReference>
<keyword evidence="1" id="KW-0723">Serine/threonine-protein kinase</keyword>
<dbReference type="CDD" id="cd16936">
    <property type="entry name" value="HATPase_RsbW-like"/>
    <property type="match status" value="1"/>
</dbReference>
<proteinExistence type="predicted"/>
<dbReference type="InterPro" id="IPR036890">
    <property type="entry name" value="HATPase_C_sf"/>
</dbReference>
<comment type="caution">
    <text evidence="4">The sequence shown here is derived from an EMBL/GenBank/DDBJ whole genome shotgun (WGS) entry which is preliminary data.</text>
</comment>
<evidence type="ECO:0000256" key="2">
    <source>
        <dbReference type="SAM" id="MobiDB-lite"/>
    </source>
</evidence>